<dbReference type="AlphaFoldDB" id="A0AAD4CXR1"/>
<gene>
    <name evidence="1" type="ORF">FE257_006527</name>
</gene>
<reference evidence="1" key="1">
    <citation type="journal article" date="2019" name="Beilstein J. Org. Chem.">
        <title>Nanangenines: drimane sesquiterpenoids as the dominant metabolite cohort of a novel Australian fungus, Aspergillus nanangensis.</title>
        <authorList>
            <person name="Lacey H.J."/>
            <person name="Gilchrist C.L.M."/>
            <person name="Crombie A."/>
            <person name="Kalaitzis J.A."/>
            <person name="Vuong D."/>
            <person name="Rutledge P.J."/>
            <person name="Turner P."/>
            <person name="Pitt J.I."/>
            <person name="Lacey E."/>
            <person name="Chooi Y.H."/>
            <person name="Piggott A.M."/>
        </authorList>
    </citation>
    <scope>NUCLEOTIDE SEQUENCE</scope>
    <source>
        <strain evidence="1">MST-FP2251</strain>
    </source>
</reference>
<evidence type="ECO:0000313" key="2">
    <source>
        <dbReference type="Proteomes" id="UP001194746"/>
    </source>
</evidence>
<name>A0AAD4CXR1_ASPNN</name>
<protein>
    <submittedName>
        <fullName evidence="1">Uncharacterized protein</fullName>
    </submittedName>
</protein>
<proteinExistence type="predicted"/>
<sequence>MTHGINLLEPVSAAVLGLAKVFDNAELAHRKEHRLTDSKKTKAVALREYHDHLNVRRGLATSTPLLRLLPDDEGYVAWLAAKINFEQRISAVLRDHFGGADATTLSNDFDNGLDLLLGWDFLDELFL</sequence>
<accession>A0AAD4CXR1</accession>
<dbReference type="EMBL" id="VCAU01000003">
    <property type="protein sequence ID" value="KAF9894639.1"/>
    <property type="molecule type" value="Genomic_DNA"/>
</dbReference>
<keyword evidence="2" id="KW-1185">Reference proteome</keyword>
<reference evidence="1" key="2">
    <citation type="submission" date="2020-02" db="EMBL/GenBank/DDBJ databases">
        <authorList>
            <person name="Gilchrist C.L.M."/>
            <person name="Chooi Y.-H."/>
        </authorList>
    </citation>
    <scope>NUCLEOTIDE SEQUENCE</scope>
    <source>
        <strain evidence="1">MST-FP2251</strain>
    </source>
</reference>
<comment type="caution">
    <text evidence="1">The sequence shown here is derived from an EMBL/GenBank/DDBJ whole genome shotgun (WGS) entry which is preliminary data.</text>
</comment>
<organism evidence="1 2">
    <name type="scientific">Aspergillus nanangensis</name>
    <dbReference type="NCBI Taxonomy" id="2582783"/>
    <lineage>
        <taxon>Eukaryota</taxon>
        <taxon>Fungi</taxon>
        <taxon>Dikarya</taxon>
        <taxon>Ascomycota</taxon>
        <taxon>Pezizomycotina</taxon>
        <taxon>Eurotiomycetes</taxon>
        <taxon>Eurotiomycetidae</taxon>
        <taxon>Eurotiales</taxon>
        <taxon>Aspergillaceae</taxon>
        <taxon>Aspergillus</taxon>
        <taxon>Aspergillus subgen. Circumdati</taxon>
    </lineage>
</organism>
<dbReference type="Proteomes" id="UP001194746">
    <property type="component" value="Unassembled WGS sequence"/>
</dbReference>
<evidence type="ECO:0000313" key="1">
    <source>
        <dbReference type="EMBL" id="KAF9894639.1"/>
    </source>
</evidence>